<dbReference type="InterPro" id="IPR026906">
    <property type="entry name" value="LRR_5"/>
</dbReference>
<accession>A0A146K3R2</accession>
<dbReference type="EMBL" id="GDID01006082">
    <property type="protein sequence ID" value="JAP90524.1"/>
    <property type="molecule type" value="Transcribed_RNA"/>
</dbReference>
<evidence type="ECO:0000313" key="1">
    <source>
        <dbReference type="EMBL" id="JAP90524.1"/>
    </source>
</evidence>
<organism evidence="1">
    <name type="scientific">Trepomonas sp. PC1</name>
    <dbReference type="NCBI Taxonomy" id="1076344"/>
    <lineage>
        <taxon>Eukaryota</taxon>
        <taxon>Metamonada</taxon>
        <taxon>Diplomonadida</taxon>
        <taxon>Hexamitidae</taxon>
        <taxon>Hexamitinae</taxon>
        <taxon>Trepomonas</taxon>
    </lineage>
</organism>
<feature type="non-terminal residue" evidence="1">
    <location>
        <position position="1"/>
    </location>
</feature>
<sequence>IGQQCFQDSLIQKLIGNNVKIVQQFAFMNARQFKQINLKNAQIIEEQSFQSTSLKQIRNNFIETFNNDQFTDLQAEVDLIKLSKLTQLNTDGFEYCIVNKFCGKCIKEVYGE</sequence>
<dbReference type="AlphaFoldDB" id="A0A146K3R2"/>
<name>A0A146K3R2_9EUKA</name>
<gene>
    <name evidence="1" type="ORF">TPC1_20177</name>
</gene>
<feature type="non-terminal residue" evidence="1">
    <location>
        <position position="112"/>
    </location>
</feature>
<reference evidence="1" key="1">
    <citation type="submission" date="2015-07" db="EMBL/GenBank/DDBJ databases">
        <title>Adaptation to a free-living lifestyle via gene acquisitions in the diplomonad Trepomonas sp. PC1.</title>
        <authorList>
            <person name="Xu F."/>
            <person name="Jerlstrom-Hultqvist J."/>
            <person name="Kolisko M."/>
            <person name="Simpson A.G.B."/>
            <person name="Roger A.J."/>
            <person name="Svard S.G."/>
            <person name="Andersson J.O."/>
        </authorList>
    </citation>
    <scope>NUCLEOTIDE SEQUENCE</scope>
    <source>
        <strain evidence="1">PC1</strain>
    </source>
</reference>
<dbReference type="Pfam" id="PF13306">
    <property type="entry name" value="LRR_5"/>
    <property type="match status" value="1"/>
</dbReference>
<proteinExistence type="predicted"/>
<protein>
    <submittedName>
        <fullName evidence="1">Leucine rich repeats-containing protein</fullName>
    </submittedName>
</protein>